<evidence type="ECO:0000313" key="2">
    <source>
        <dbReference type="Proteomes" id="UP000238164"/>
    </source>
</evidence>
<dbReference type="Proteomes" id="UP000238164">
    <property type="component" value="Chromosome 1"/>
</dbReference>
<sequence length="220" mass="23478">MTTTPEPSKTLVQRAPEVAGNVLRTILEFAIEGRGSIPGARAAAARTLQSRGEHEAAVDSLVMQHVGLAGAQGFLTNLGGLLTLPVALPANLAGLAVVQMRMIAAIVHLRGYDVDDRRVRVALTMAMLGEDDVRKQVAAGRLPGPPFLVATAPVFDPVLDHHVSERVFGDLGTKMAGKHAIVQVAKRIPFVGGPVGAATDGYFTYALGQYARREFVRRRR</sequence>
<gene>
    <name evidence="1" type="ORF">MPLG2_2919</name>
</gene>
<reference evidence="1 2" key="1">
    <citation type="submission" date="2018-02" db="EMBL/GenBank/DDBJ databases">
        <authorList>
            <person name="Cohen D.B."/>
            <person name="Kent A.D."/>
        </authorList>
    </citation>
    <scope>NUCLEOTIDE SEQUENCE [LARGE SCALE GENOMIC DNA]</scope>
    <source>
        <strain evidence="1">1</strain>
    </source>
</reference>
<dbReference type="KEGG" id="mgg:MPLG2_2919"/>
<dbReference type="OrthoDB" id="1425703at2"/>
<dbReference type="AlphaFoldDB" id="A0A2N9JKL7"/>
<proteinExistence type="predicted"/>
<dbReference type="RefSeq" id="WP_105186568.1">
    <property type="nucleotide sequence ID" value="NZ_BAAAGO010000008.1"/>
</dbReference>
<keyword evidence="2" id="KW-1185">Reference proteome</keyword>
<protein>
    <submittedName>
        <fullName evidence="1">EcsC protein family protein</fullName>
    </submittedName>
</protein>
<evidence type="ECO:0000313" key="1">
    <source>
        <dbReference type="EMBL" id="SPD87949.1"/>
    </source>
</evidence>
<accession>A0A2N9JKL7</accession>
<organism evidence="1 2">
    <name type="scientific">Micropruina glycogenica</name>
    <dbReference type="NCBI Taxonomy" id="75385"/>
    <lineage>
        <taxon>Bacteria</taxon>
        <taxon>Bacillati</taxon>
        <taxon>Actinomycetota</taxon>
        <taxon>Actinomycetes</taxon>
        <taxon>Propionibacteriales</taxon>
        <taxon>Nocardioidaceae</taxon>
        <taxon>Micropruina</taxon>
    </lineage>
</organism>
<name>A0A2N9JKL7_9ACTN</name>
<dbReference type="EMBL" id="LT985188">
    <property type="protein sequence ID" value="SPD87949.1"/>
    <property type="molecule type" value="Genomic_DNA"/>
</dbReference>